<sequence>EDEDEDEDEVENKTNDIDDSKDSQDKWKSEAALKRGRDEAPPAVERTTRGFKRDVPLWGKVQDQDLLDIFDRKLKNISGKPLNMGAACSTRHTRSNSCRKDGCLRLKLPESPRDRLAQLIHNPRLTLSDSQHAVVAEMASKVTQTYDVILLTTASSNHFLESQALLQNLHRYVFPALENFALLFYDLGLTARERREMERFCRCTVLTFPFDKLPDQRSPLNRMEASSQRTTLAWRMCALIISGFQA</sequence>
<feature type="region of interest" description="Disordered" evidence="1">
    <location>
        <begin position="1"/>
        <end position="47"/>
    </location>
</feature>
<dbReference type="EMBL" id="RQTK01000192">
    <property type="protein sequence ID" value="RUS84798.1"/>
    <property type="molecule type" value="Genomic_DNA"/>
</dbReference>
<proteinExistence type="predicted"/>
<dbReference type="AlphaFoldDB" id="A0A433TTD3"/>
<evidence type="ECO:0000313" key="3">
    <source>
        <dbReference type="Proteomes" id="UP000271974"/>
    </source>
</evidence>
<name>A0A433TTD3_ELYCH</name>
<feature type="compositionally biased region" description="Basic and acidic residues" evidence="1">
    <location>
        <begin position="11"/>
        <end position="47"/>
    </location>
</feature>
<protein>
    <submittedName>
        <fullName evidence="2">Uncharacterized protein</fullName>
    </submittedName>
</protein>
<feature type="compositionally biased region" description="Acidic residues" evidence="1">
    <location>
        <begin position="1"/>
        <end position="10"/>
    </location>
</feature>
<keyword evidence="3" id="KW-1185">Reference proteome</keyword>
<dbReference type="Proteomes" id="UP000271974">
    <property type="component" value="Unassembled WGS sequence"/>
</dbReference>
<feature type="non-terminal residue" evidence="2">
    <location>
        <position position="1"/>
    </location>
</feature>
<accession>A0A433TTD3</accession>
<evidence type="ECO:0000313" key="2">
    <source>
        <dbReference type="EMBL" id="RUS84798.1"/>
    </source>
</evidence>
<dbReference type="OrthoDB" id="5954868at2759"/>
<reference evidence="2 3" key="1">
    <citation type="submission" date="2019-01" db="EMBL/GenBank/DDBJ databases">
        <title>A draft genome assembly of the solar-powered sea slug Elysia chlorotica.</title>
        <authorList>
            <person name="Cai H."/>
            <person name="Li Q."/>
            <person name="Fang X."/>
            <person name="Li J."/>
            <person name="Curtis N.E."/>
            <person name="Altenburger A."/>
            <person name="Shibata T."/>
            <person name="Feng M."/>
            <person name="Maeda T."/>
            <person name="Schwartz J.A."/>
            <person name="Shigenobu S."/>
            <person name="Lundholm N."/>
            <person name="Nishiyama T."/>
            <person name="Yang H."/>
            <person name="Hasebe M."/>
            <person name="Li S."/>
            <person name="Pierce S.K."/>
            <person name="Wang J."/>
        </authorList>
    </citation>
    <scope>NUCLEOTIDE SEQUENCE [LARGE SCALE GENOMIC DNA]</scope>
    <source>
        <strain evidence="2">EC2010</strain>
        <tissue evidence="2">Whole organism of an adult</tissue>
    </source>
</reference>
<evidence type="ECO:0000256" key="1">
    <source>
        <dbReference type="SAM" id="MobiDB-lite"/>
    </source>
</evidence>
<comment type="caution">
    <text evidence="2">The sequence shown here is derived from an EMBL/GenBank/DDBJ whole genome shotgun (WGS) entry which is preliminary data.</text>
</comment>
<organism evidence="2 3">
    <name type="scientific">Elysia chlorotica</name>
    <name type="common">Eastern emerald elysia</name>
    <name type="synonym">Sea slug</name>
    <dbReference type="NCBI Taxonomy" id="188477"/>
    <lineage>
        <taxon>Eukaryota</taxon>
        <taxon>Metazoa</taxon>
        <taxon>Spiralia</taxon>
        <taxon>Lophotrochozoa</taxon>
        <taxon>Mollusca</taxon>
        <taxon>Gastropoda</taxon>
        <taxon>Heterobranchia</taxon>
        <taxon>Euthyneura</taxon>
        <taxon>Panpulmonata</taxon>
        <taxon>Sacoglossa</taxon>
        <taxon>Placobranchoidea</taxon>
        <taxon>Plakobranchidae</taxon>
        <taxon>Elysia</taxon>
    </lineage>
</organism>
<gene>
    <name evidence="2" type="ORF">EGW08_007413</name>
</gene>